<accession>K0JQ31</accession>
<evidence type="ECO:0000313" key="4">
    <source>
        <dbReference type="Proteomes" id="UP000006281"/>
    </source>
</evidence>
<feature type="transmembrane region" description="Helical" evidence="2">
    <location>
        <begin position="274"/>
        <end position="297"/>
    </location>
</feature>
<reference evidence="3 4" key="1">
    <citation type="journal article" date="2012" name="BMC Genomics">
        <title>Complete genome sequence of Saccharothrix espanaensis DSM 44229T and comparison to the other completely sequenced Pseudonocardiaceae.</title>
        <authorList>
            <person name="Strobel T."/>
            <person name="Al-Dilaimi A."/>
            <person name="Blom J."/>
            <person name="Gessner A."/>
            <person name="Kalinowski J."/>
            <person name="Luzhetska M."/>
            <person name="Puhler A."/>
            <person name="Szczepanowski R."/>
            <person name="Bechthold A."/>
            <person name="Ruckert C."/>
        </authorList>
    </citation>
    <scope>NUCLEOTIDE SEQUENCE [LARGE SCALE GENOMIC DNA]</scope>
    <source>
        <strain evidence="4">ATCC 51144 / DSM 44229 / JCM 9112 / NBRC 15066 / NRRL 15764</strain>
    </source>
</reference>
<feature type="transmembrane region" description="Helical" evidence="2">
    <location>
        <begin position="200"/>
        <end position="220"/>
    </location>
</feature>
<dbReference type="EMBL" id="HE804045">
    <property type="protein sequence ID" value="CCH29390.1"/>
    <property type="molecule type" value="Genomic_DNA"/>
</dbReference>
<keyword evidence="2" id="KW-0472">Membrane</keyword>
<proteinExistence type="predicted"/>
<keyword evidence="2" id="KW-1133">Transmembrane helix</keyword>
<keyword evidence="4" id="KW-1185">Reference proteome</keyword>
<name>K0JQ31_SACES</name>
<gene>
    <name evidence="3" type="ordered locus">BN6_20690</name>
</gene>
<feature type="region of interest" description="Disordered" evidence="1">
    <location>
        <begin position="38"/>
        <end position="66"/>
    </location>
</feature>
<evidence type="ECO:0000313" key="3">
    <source>
        <dbReference type="EMBL" id="CCH29390.1"/>
    </source>
</evidence>
<evidence type="ECO:0000256" key="1">
    <source>
        <dbReference type="SAM" id="MobiDB-lite"/>
    </source>
</evidence>
<protein>
    <submittedName>
        <fullName evidence="3">Putative membrane protein</fullName>
    </submittedName>
</protein>
<feature type="transmembrane region" description="Helical" evidence="2">
    <location>
        <begin position="240"/>
        <end position="262"/>
    </location>
</feature>
<feature type="region of interest" description="Disordered" evidence="1">
    <location>
        <begin position="445"/>
        <end position="489"/>
    </location>
</feature>
<sequence length="489" mass="54463">MNRVLSTVLFLLGLPAGLLARHEEGRIRQGLRRWHKRRTGADVRSTAAEPESEPGTGSGGGSASGVLQGEMPAVLGVIQTHAAHDRDAAKKLRRLQDAVTDRAHAAVRVWERLEDVEAEPRWELRREALAARKTAVRPEDGERAERDASGEYFDANQPGIDPRKLLYAELLFVVVEVFFWYGLFSYGYGSKYGPLSPERVGAVLLGLVIPVVGVVVARVVGFTGHRWLMNYEGISRRRHLGAVLGVVVLVLVCLAIFQLVLFRFGAAGVLGPKVPAWAMALLFVLFLVADTAMRLLLVSEVRAQYDRQAGDFDRLRRAVIKANTEHTTAWTALRSLVQQHRDEATRVEVVGAHLVFEGRARWDDPERTVRPRQTRRPHQDNRNGGRRSAMALPADEPLHLLGEDLPLGTMPVLADAIDVLRHWPPLDQDQLSARLRDMWLRVQGRERPQAGAPRHNGHPGPTSRHRPGDPTVEFTVVDPENDDPRCGRS</sequence>
<feature type="transmembrane region" description="Helical" evidence="2">
    <location>
        <begin position="165"/>
        <end position="188"/>
    </location>
</feature>
<organism evidence="3 4">
    <name type="scientific">Saccharothrix espanaensis (strain ATCC 51144 / DSM 44229 / JCM 9112 / NBRC 15066 / NRRL 15764)</name>
    <dbReference type="NCBI Taxonomy" id="1179773"/>
    <lineage>
        <taxon>Bacteria</taxon>
        <taxon>Bacillati</taxon>
        <taxon>Actinomycetota</taxon>
        <taxon>Actinomycetes</taxon>
        <taxon>Pseudonocardiales</taxon>
        <taxon>Pseudonocardiaceae</taxon>
        <taxon>Saccharothrix</taxon>
    </lineage>
</organism>
<dbReference type="AlphaFoldDB" id="K0JQ31"/>
<dbReference type="HOGENOM" id="CLU_557664_0_0_11"/>
<dbReference type="STRING" id="1179773.BN6_20690"/>
<dbReference type="PATRIC" id="fig|1179773.3.peg.2071"/>
<dbReference type="Proteomes" id="UP000006281">
    <property type="component" value="Chromosome"/>
</dbReference>
<evidence type="ECO:0000256" key="2">
    <source>
        <dbReference type="SAM" id="Phobius"/>
    </source>
</evidence>
<dbReference type="BioCyc" id="SESP1179773:BN6_RS10130-MONOMER"/>
<feature type="region of interest" description="Disordered" evidence="1">
    <location>
        <begin position="365"/>
        <end position="391"/>
    </location>
</feature>
<keyword evidence="2" id="KW-0812">Transmembrane</keyword>
<dbReference type="KEGG" id="sesp:BN6_20690"/>